<feature type="transmembrane region" description="Helical" evidence="1">
    <location>
        <begin position="321"/>
        <end position="343"/>
    </location>
</feature>
<protein>
    <submittedName>
        <fullName evidence="2">Uncharacterized protein</fullName>
    </submittedName>
</protein>
<dbReference type="RefSeq" id="WP_062152696.1">
    <property type="nucleotide sequence ID" value="NZ_KQ947989.1"/>
</dbReference>
<evidence type="ECO:0000256" key="1">
    <source>
        <dbReference type="SAM" id="Phobius"/>
    </source>
</evidence>
<evidence type="ECO:0000313" key="3">
    <source>
        <dbReference type="Proteomes" id="UP000054024"/>
    </source>
</evidence>
<reference evidence="2 3" key="1">
    <citation type="submission" date="2015-10" db="EMBL/GenBank/DDBJ databases">
        <title>Draft genome sequence of Streptomyces curacoi DSM 40107, type strain for the species Streptomyces curacoi.</title>
        <authorList>
            <person name="Ruckert C."/>
            <person name="Winkler A."/>
            <person name="Kalinowski J."/>
            <person name="Kampfer P."/>
            <person name="Glaeser S."/>
        </authorList>
    </citation>
    <scope>NUCLEOTIDE SEQUENCE [LARGE SCALE GENOMIC DNA]</scope>
    <source>
        <strain evidence="2 3">DSM 40107</strain>
    </source>
</reference>
<keyword evidence="1" id="KW-0812">Transmembrane</keyword>
<dbReference type="AlphaFoldDB" id="A0A117P5G7"/>
<comment type="caution">
    <text evidence="2">The sequence shown here is derived from an EMBL/GenBank/DDBJ whole genome shotgun (WGS) entry which is preliminary data.</text>
</comment>
<accession>A0A117P5G7</accession>
<dbReference type="EMBL" id="LMWJ01000015">
    <property type="protein sequence ID" value="KUM73435.1"/>
    <property type="molecule type" value="Genomic_DNA"/>
</dbReference>
<proteinExistence type="predicted"/>
<keyword evidence="3" id="KW-1185">Reference proteome</keyword>
<evidence type="ECO:0000313" key="2">
    <source>
        <dbReference type="EMBL" id="KUM73435.1"/>
    </source>
</evidence>
<dbReference type="OrthoDB" id="3369110at2"/>
<dbReference type="Proteomes" id="UP000054024">
    <property type="component" value="Unassembled WGS sequence"/>
</dbReference>
<gene>
    <name evidence="2" type="ORF">AQI70_21970</name>
</gene>
<name>A0A117P5G7_9ACTN</name>
<sequence>MEAADVIEALEGLRGPRAVVTAGQVSVYVPAIDDTVRIDVAEVRRYKRIWAPNGDPAVEFVMGDEREVWPLIITPDDVVCRPVDTGAVLDSSIEFRIANAPHIVAYTEMERAAEQAALACEQPEPIELDGAGATLLLVRCSIVAATLAGLRPVRSVAWWQRAWAALGADVPLPPFRADPVWDELMHEASRLTLTASARGEGDGPSAAAGVAVSDFRRLAPRLTAVALDEEFVSCWRASMPLTPTRFVETLLNGLDAARADVALYPGGGGSVDVMLGEGDAQALLELSWSDKAALHVDEVRIADALAHTGLFQRMMFNTERLAAMLGFAQVTILASGAGTYAFAAMGYPRDPELYQAMRYRRDQASVVRMSPTRKDG</sequence>
<keyword evidence="1" id="KW-0472">Membrane</keyword>
<keyword evidence="1" id="KW-1133">Transmembrane helix</keyword>
<organism evidence="2 3">
    <name type="scientific">Streptomyces curacoi</name>
    <dbReference type="NCBI Taxonomy" id="146536"/>
    <lineage>
        <taxon>Bacteria</taxon>
        <taxon>Bacillati</taxon>
        <taxon>Actinomycetota</taxon>
        <taxon>Actinomycetes</taxon>
        <taxon>Kitasatosporales</taxon>
        <taxon>Streptomycetaceae</taxon>
        <taxon>Streptomyces</taxon>
    </lineage>
</organism>